<dbReference type="InterPro" id="IPR023828">
    <property type="entry name" value="Peptidase_S8_Ser-AS"/>
</dbReference>
<dbReference type="Proteomes" id="UP000308671">
    <property type="component" value="Unassembled WGS sequence"/>
</dbReference>
<accession>A0A4S8QMU6</accession>
<dbReference type="OrthoDB" id="206201at2759"/>
<gene>
    <name evidence="8" type="ORF">BGAL_0429g00050</name>
</gene>
<dbReference type="Gene3D" id="3.40.50.200">
    <property type="entry name" value="Peptidase S8/S53 domain"/>
    <property type="match status" value="1"/>
</dbReference>
<dbReference type="PROSITE" id="PS00138">
    <property type="entry name" value="SUBTILASE_SER"/>
    <property type="match status" value="1"/>
</dbReference>
<dbReference type="InterPro" id="IPR000209">
    <property type="entry name" value="Peptidase_S8/S53_dom"/>
</dbReference>
<evidence type="ECO:0000259" key="7">
    <source>
        <dbReference type="Pfam" id="PF24476"/>
    </source>
</evidence>
<dbReference type="InterPro" id="IPR056002">
    <property type="entry name" value="DUF7580"/>
</dbReference>
<dbReference type="Pfam" id="PF24476">
    <property type="entry name" value="DUF7580"/>
    <property type="match status" value="1"/>
</dbReference>
<dbReference type="AlphaFoldDB" id="A0A4S8QMU6"/>
<reference evidence="8 9" key="1">
    <citation type="submission" date="2017-12" db="EMBL/GenBank/DDBJ databases">
        <title>Comparative genomics of Botrytis spp.</title>
        <authorList>
            <person name="Valero-Jimenez C.A."/>
            <person name="Tapia P."/>
            <person name="Veloso J."/>
            <person name="Silva-Moreno E."/>
            <person name="Staats M."/>
            <person name="Valdes J.H."/>
            <person name="Van Kan J.A.L."/>
        </authorList>
    </citation>
    <scope>NUCLEOTIDE SEQUENCE [LARGE SCALE GENOMIC DNA]</scope>
    <source>
        <strain evidence="8 9">MUCL435</strain>
    </source>
</reference>
<dbReference type="CDD" id="cd00306">
    <property type="entry name" value="Peptidases_S8_S53"/>
    <property type="match status" value="1"/>
</dbReference>
<comment type="caution">
    <text evidence="5">Lacks conserved residue(s) required for the propagation of feature annotation.</text>
</comment>
<dbReference type="PROSITE" id="PS51892">
    <property type="entry name" value="SUBTILASE"/>
    <property type="match status" value="1"/>
</dbReference>
<dbReference type="InterPro" id="IPR015500">
    <property type="entry name" value="Peptidase_S8_subtilisin-rel"/>
</dbReference>
<evidence type="ECO:0000256" key="3">
    <source>
        <dbReference type="ARBA" id="ARBA00022801"/>
    </source>
</evidence>
<dbReference type="SUPFAM" id="SSF52743">
    <property type="entry name" value="Subtilisin-like"/>
    <property type="match status" value="1"/>
</dbReference>
<dbReference type="EMBL" id="PQXL01000428">
    <property type="protein sequence ID" value="THV45990.1"/>
    <property type="molecule type" value="Genomic_DNA"/>
</dbReference>
<dbReference type="PRINTS" id="PR00723">
    <property type="entry name" value="SUBTILISIN"/>
</dbReference>
<sequence>MDMGEWRFDLIADTHTGLVKDVLEQLERFVDIKECDIDEIYASSSFRRLETIRDLRDDIPNDLDTPPIQLVKPDSDSACEKLAASLKILSNLMKDETKQPPPEDVQRMSKIKPLMAPLVIELLSTISKHWSCKCYPPHKVALLLFTHRTPLENDVSPSFTSKSRVRIASAPSKAADKSSVKDLCTVIKGSTARLNLKVKEAELSHQGETDFQVKAFEDGQLVSFTEGFLKNKTDIRIEEKVCLALVLSYSFLDFCGKPWFAHGWTRDSLWLIQHGKDLQPFLVKDMKTNTRKDKAESSDHKKLYNTEELLRHGILLMEIFQQDTLQLIPEVDAKSLANTAQKLFDSIEWENCERFRQVVENFIQGKFIDDKVISSMMSSTSQKYPTPSCLDAVPDISDEEFAGIYQERILAPLETDFKTLWRDEDPDKVISRIKLPGVKIMTDRSRKHDSSKTVAKCTPGPKPQYQSPVISQRTNQTYSPSTRFNTTNRLKFFDVVDSSDTFQIKGSKRWFEKFEEKSIQEMMPVIAVSEESRVKIAILDTGINLKNTFISQNKGRIRCWPNRPDCDDIDGHGTHIAYLLLRLAPHAQIHVAKVSNTKFLRDANIEHIAASIAHFSGRGRVDIINLSFGFPRYHAALKPILTAIRNARSNGVLVFAAAGNDGRNQGVFWPAALHDIGDVIRINSSNGNKKPSDFNPDPGMGRRICTLGEGVPSCQLYEDSTSRIIHRSGTSFATPIAAAIAAIVLDFVNSFGSEREEFEGFDDLVPRLRTPVGMERVLCQTCVLDSTYSSFSNRSESSYITPWFFLARERKITILKILGILGQVPESPTLFVKPVQADRLR</sequence>
<dbReference type="Pfam" id="PF00082">
    <property type="entry name" value="Peptidase_S8"/>
    <property type="match status" value="1"/>
</dbReference>
<evidence type="ECO:0000256" key="2">
    <source>
        <dbReference type="ARBA" id="ARBA00022670"/>
    </source>
</evidence>
<keyword evidence="3" id="KW-0378">Hydrolase</keyword>
<name>A0A4S8QMU6_9HELO</name>
<evidence type="ECO:0000313" key="8">
    <source>
        <dbReference type="EMBL" id="THV45990.1"/>
    </source>
</evidence>
<keyword evidence="9" id="KW-1185">Reference proteome</keyword>
<dbReference type="InterPro" id="IPR036852">
    <property type="entry name" value="Peptidase_S8/S53_dom_sf"/>
</dbReference>
<dbReference type="GO" id="GO:0006508">
    <property type="term" value="P:proteolysis"/>
    <property type="evidence" value="ECO:0007669"/>
    <property type="project" value="UniProtKB-KW"/>
</dbReference>
<comment type="similarity">
    <text evidence="1 5">Belongs to the peptidase S8 family.</text>
</comment>
<protein>
    <submittedName>
        <fullName evidence="8">Uncharacterized protein</fullName>
    </submittedName>
</protein>
<dbReference type="InterPro" id="IPR051048">
    <property type="entry name" value="Peptidase_S8/S53_subtilisin"/>
</dbReference>
<dbReference type="GO" id="GO:0004252">
    <property type="term" value="F:serine-type endopeptidase activity"/>
    <property type="evidence" value="ECO:0007669"/>
    <property type="project" value="InterPro"/>
</dbReference>
<evidence type="ECO:0000313" key="9">
    <source>
        <dbReference type="Proteomes" id="UP000308671"/>
    </source>
</evidence>
<evidence type="ECO:0000256" key="1">
    <source>
        <dbReference type="ARBA" id="ARBA00011073"/>
    </source>
</evidence>
<feature type="domain" description="Peptidase S8/S53" evidence="6">
    <location>
        <begin position="533"/>
        <end position="751"/>
    </location>
</feature>
<comment type="caution">
    <text evidence="8">The sequence shown here is derived from an EMBL/GenBank/DDBJ whole genome shotgun (WGS) entry which is preliminary data.</text>
</comment>
<proteinExistence type="inferred from homology"/>
<dbReference type="PANTHER" id="PTHR43399">
    <property type="entry name" value="SUBTILISIN-RELATED"/>
    <property type="match status" value="1"/>
</dbReference>
<evidence type="ECO:0000259" key="6">
    <source>
        <dbReference type="Pfam" id="PF00082"/>
    </source>
</evidence>
<dbReference type="PANTHER" id="PTHR43399:SF4">
    <property type="entry name" value="CELL WALL-ASSOCIATED PROTEASE"/>
    <property type="match status" value="1"/>
</dbReference>
<evidence type="ECO:0000256" key="5">
    <source>
        <dbReference type="PROSITE-ProRule" id="PRU01240"/>
    </source>
</evidence>
<organism evidence="8 9">
    <name type="scientific">Botrytis galanthina</name>
    <dbReference type="NCBI Taxonomy" id="278940"/>
    <lineage>
        <taxon>Eukaryota</taxon>
        <taxon>Fungi</taxon>
        <taxon>Dikarya</taxon>
        <taxon>Ascomycota</taxon>
        <taxon>Pezizomycotina</taxon>
        <taxon>Leotiomycetes</taxon>
        <taxon>Helotiales</taxon>
        <taxon>Sclerotiniaceae</taxon>
        <taxon>Botrytis</taxon>
    </lineage>
</organism>
<evidence type="ECO:0000256" key="4">
    <source>
        <dbReference type="ARBA" id="ARBA00022825"/>
    </source>
</evidence>
<keyword evidence="2" id="KW-0645">Protease</keyword>
<keyword evidence="4" id="KW-0720">Serine protease</keyword>
<feature type="domain" description="DUF7580" evidence="7">
    <location>
        <begin position="120"/>
        <end position="361"/>
    </location>
</feature>